<reference evidence="1 2" key="1">
    <citation type="journal article" date="2017" name="Infect. Genet. Evol.">
        <title>Comparative genome analysis of fish pathogen Flavobacterium columnare reveals extensive sequence diversity within the species.</title>
        <authorList>
            <person name="Kayansamruaj P."/>
            <person name="Dong H.T."/>
            <person name="Hirono I."/>
            <person name="Kondo H."/>
            <person name="Senapin S."/>
            <person name="Rodkhum C."/>
        </authorList>
    </citation>
    <scope>NUCLEOTIDE SEQUENCE [LARGE SCALE GENOMIC DNA]</scope>
    <source>
        <strain evidence="1 2">1215</strain>
    </source>
</reference>
<accession>A0A246GJU7</accession>
<dbReference type="RefSeq" id="WP_088391465.1">
    <property type="nucleotide sequence ID" value="NZ_MTCZ01000027.1"/>
</dbReference>
<dbReference type="AlphaFoldDB" id="A0A246GJU7"/>
<proteinExistence type="predicted"/>
<dbReference type="Proteomes" id="UP000197768">
    <property type="component" value="Unassembled WGS sequence"/>
</dbReference>
<evidence type="ECO:0000313" key="1">
    <source>
        <dbReference type="EMBL" id="OWP84581.1"/>
    </source>
</evidence>
<gene>
    <name evidence="1" type="ORF">BWK59_04525</name>
</gene>
<sequence>MNHLSEILDLVKSIKSDIRAEVIVNDLLNNNIISDNQFIVQKESQFSRTYRRDILEVDIKDFNLDKTEYLNFILSRDGLYDLLPEGIFHQSKNEYPDKGVSKMISEYQTQKKEQKRARTFFQPFENEFFAHGVSLENFESLFLSELNNPSVSDLFYEFWGIDKEIPEHLASKLIHFLPYTYQIVGNINLATKLLSFFLDEKVSIINKGSQQYSDKKLAISLGEAQLGIDFISGIEYDDYSLHLEVQIGPLKNSSFLDYILEGKIKKFLDLYYEYFFPMETDLQTNILIPKDQQNFEFTNQNTILGYNTII</sequence>
<evidence type="ECO:0000313" key="2">
    <source>
        <dbReference type="Proteomes" id="UP000197768"/>
    </source>
</evidence>
<organism evidence="1 2">
    <name type="scientific">Flavobacterium davisii</name>
    <dbReference type="NCBI Taxonomy" id="2906077"/>
    <lineage>
        <taxon>Bacteria</taxon>
        <taxon>Pseudomonadati</taxon>
        <taxon>Bacteroidota</taxon>
        <taxon>Flavobacteriia</taxon>
        <taxon>Flavobacteriales</taxon>
        <taxon>Flavobacteriaceae</taxon>
        <taxon>Flavobacterium</taxon>
    </lineage>
</organism>
<comment type="caution">
    <text evidence="1">The sequence shown here is derived from an EMBL/GenBank/DDBJ whole genome shotgun (WGS) entry which is preliminary data.</text>
</comment>
<protein>
    <recommendedName>
        <fullName evidence="3">Type VI secretion system baseplate subunit TssG</fullName>
    </recommendedName>
</protein>
<name>A0A246GJU7_9FLAO</name>
<evidence type="ECO:0008006" key="3">
    <source>
        <dbReference type="Google" id="ProtNLM"/>
    </source>
</evidence>
<dbReference type="EMBL" id="MTCZ01000027">
    <property type="protein sequence ID" value="OWP84581.1"/>
    <property type="molecule type" value="Genomic_DNA"/>
</dbReference>